<dbReference type="ExpressionAtlas" id="A0A194YJY7">
    <property type="expression patterns" value="baseline"/>
</dbReference>
<evidence type="ECO:0000313" key="3">
    <source>
        <dbReference type="Proteomes" id="UP000000768"/>
    </source>
</evidence>
<protein>
    <submittedName>
        <fullName evidence="2">Uncharacterized protein</fullName>
    </submittedName>
</protein>
<dbReference type="Proteomes" id="UP000000768">
    <property type="component" value="Chromosome 10"/>
</dbReference>
<reference evidence="2 3" key="1">
    <citation type="journal article" date="2009" name="Nature">
        <title>The Sorghum bicolor genome and the diversification of grasses.</title>
        <authorList>
            <person name="Paterson A.H."/>
            <person name="Bowers J.E."/>
            <person name="Bruggmann R."/>
            <person name="Dubchak I."/>
            <person name="Grimwood J."/>
            <person name="Gundlach H."/>
            <person name="Haberer G."/>
            <person name="Hellsten U."/>
            <person name="Mitros T."/>
            <person name="Poliakov A."/>
            <person name="Schmutz J."/>
            <person name="Spannagl M."/>
            <person name="Tang H."/>
            <person name="Wang X."/>
            <person name="Wicker T."/>
            <person name="Bharti A.K."/>
            <person name="Chapman J."/>
            <person name="Feltus F.A."/>
            <person name="Gowik U."/>
            <person name="Grigoriev I.V."/>
            <person name="Lyons E."/>
            <person name="Maher C.A."/>
            <person name="Martis M."/>
            <person name="Narechania A."/>
            <person name="Otillar R.P."/>
            <person name="Penning B.W."/>
            <person name="Salamov A.A."/>
            <person name="Wang Y."/>
            <person name="Zhang L."/>
            <person name="Carpita N.C."/>
            <person name="Freeling M."/>
            <person name="Gingle A.R."/>
            <person name="Hash C.T."/>
            <person name="Keller B."/>
            <person name="Klein P."/>
            <person name="Kresovich S."/>
            <person name="McCann M.C."/>
            <person name="Ming R."/>
            <person name="Peterson D.G."/>
            <person name="Mehboob-ur-Rahman"/>
            <person name="Ware D."/>
            <person name="Westhoff P."/>
            <person name="Mayer K.F."/>
            <person name="Messing J."/>
            <person name="Rokhsar D.S."/>
        </authorList>
    </citation>
    <scope>NUCLEOTIDE SEQUENCE [LARGE SCALE GENOMIC DNA]</scope>
    <source>
        <strain evidence="3">cv. BTx623</strain>
    </source>
</reference>
<dbReference type="AlphaFoldDB" id="A0A194YJY7"/>
<accession>A0A194YJY7</accession>
<feature type="compositionally biased region" description="Low complexity" evidence="1">
    <location>
        <begin position="26"/>
        <end position="48"/>
    </location>
</feature>
<reference evidence="3" key="2">
    <citation type="journal article" date="2018" name="Plant J.">
        <title>The Sorghum bicolor reference genome: improved assembly, gene annotations, a transcriptome atlas, and signatures of genome organization.</title>
        <authorList>
            <person name="McCormick R.F."/>
            <person name="Truong S.K."/>
            <person name="Sreedasyam A."/>
            <person name="Jenkins J."/>
            <person name="Shu S."/>
            <person name="Sims D."/>
            <person name="Kennedy M."/>
            <person name="Amirebrahimi M."/>
            <person name="Weers B.D."/>
            <person name="McKinley B."/>
            <person name="Mattison A."/>
            <person name="Morishige D.T."/>
            <person name="Grimwood J."/>
            <person name="Schmutz J."/>
            <person name="Mullet J.E."/>
        </authorList>
    </citation>
    <scope>NUCLEOTIDE SEQUENCE [LARGE SCALE GENOMIC DNA]</scope>
    <source>
        <strain evidence="3">cv. BTx623</strain>
    </source>
</reference>
<organism evidence="2 3">
    <name type="scientific">Sorghum bicolor</name>
    <name type="common">Sorghum</name>
    <name type="synonym">Sorghum vulgare</name>
    <dbReference type="NCBI Taxonomy" id="4558"/>
    <lineage>
        <taxon>Eukaryota</taxon>
        <taxon>Viridiplantae</taxon>
        <taxon>Streptophyta</taxon>
        <taxon>Embryophyta</taxon>
        <taxon>Tracheophyta</taxon>
        <taxon>Spermatophyta</taxon>
        <taxon>Magnoliopsida</taxon>
        <taxon>Liliopsida</taxon>
        <taxon>Poales</taxon>
        <taxon>Poaceae</taxon>
        <taxon>PACMAD clade</taxon>
        <taxon>Panicoideae</taxon>
        <taxon>Andropogonodae</taxon>
        <taxon>Andropogoneae</taxon>
        <taxon>Sorghinae</taxon>
        <taxon>Sorghum</taxon>
    </lineage>
</organism>
<name>A0A194YJY7_SORBI</name>
<dbReference type="InParanoid" id="A0A194YJY7"/>
<dbReference type="Gramene" id="KXG20260">
    <property type="protein sequence ID" value="KXG20260"/>
    <property type="gene ID" value="SORBI_3010G177000"/>
</dbReference>
<evidence type="ECO:0000256" key="1">
    <source>
        <dbReference type="SAM" id="MobiDB-lite"/>
    </source>
</evidence>
<feature type="region of interest" description="Disordered" evidence="1">
    <location>
        <begin position="1"/>
        <end position="60"/>
    </location>
</feature>
<keyword evidence="3" id="KW-1185">Reference proteome</keyword>
<proteinExistence type="predicted"/>
<gene>
    <name evidence="2" type="ORF">SORBI_3010G177000</name>
</gene>
<dbReference type="EMBL" id="CM000769">
    <property type="protein sequence ID" value="KXG20260.1"/>
    <property type="molecule type" value="Genomic_DNA"/>
</dbReference>
<sequence>MVPRRSLGLADPMRAQGSVWVRPKLSSGKASSASRKSKGASPAAAAAPHILPPPNRRELHRRLRPGRRETCGPAPPRRRLRMGELCPGHHESCELKLAS</sequence>
<evidence type="ECO:0000313" key="2">
    <source>
        <dbReference type="EMBL" id="KXG20260.1"/>
    </source>
</evidence>